<dbReference type="Gene3D" id="3.30.70.2390">
    <property type="match status" value="1"/>
</dbReference>
<dbReference type="RefSeq" id="WP_237855272.1">
    <property type="nucleotide sequence ID" value="NZ_JAKLWS010000023.1"/>
</dbReference>
<evidence type="ECO:0000259" key="2">
    <source>
        <dbReference type="Pfam" id="PF13399"/>
    </source>
</evidence>
<evidence type="ECO:0000313" key="3">
    <source>
        <dbReference type="EMBL" id="MCG2589914.1"/>
    </source>
</evidence>
<evidence type="ECO:0000256" key="1">
    <source>
        <dbReference type="SAM" id="Phobius"/>
    </source>
</evidence>
<dbReference type="EMBL" id="JAKLWS010000023">
    <property type="protein sequence ID" value="MCG2589914.1"/>
    <property type="molecule type" value="Genomic_DNA"/>
</dbReference>
<gene>
    <name evidence="3" type="ORF">L6773_15155</name>
</gene>
<reference evidence="3" key="2">
    <citation type="submission" date="2024-05" db="EMBL/GenBank/DDBJ databases">
        <title>Rhodohalobacter halophilus gen. nov., sp. nov., a moderately halophilic member of the family Balneolaceae.</title>
        <authorList>
            <person name="Xia J."/>
        </authorList>
    </citation>
    <scope>NUCLEOTIDE SEQUENCE</scope>
    <source>
        <strain evidence="3">WB101</strain>
    </source>
</reference>
<sequence>MGNVSKEESTNHLFLNSVIGFLGVLLVILLVALFSRILFPRIATDRVQKDPALISEVIQLEVLNGCGINGIATRFTDRLREYGFDVVETGNYDHFDVSNTFVISRNGQMENAYRVADALGISRQQVLREQASEFYLDVTLIIGLDYESLNIN</sequence>
<accession>A0ABS9KGE6</accession>
<proteinExistence type="predicted"/>
<dbReference type="InterPro" id="IPR027381">
    <property type="entry name" value="LytR/CpsA/Psr_C"/>
</dbReference>
<keyword evidence="4" id="KW-1185">Reference proteome</keyword>
<keyword evidence="1" id="KW-0812">Transmembrane</keyword>
<evidence type="ECO:0000313" key="4">
    <source>
        <dbReference type="Proteomes" id="UP001165366"/>
    </source>
</evidence>
<keyword evidence="1" id="KW-0472">Membrane</keyword>
<feature type="transmembrane region" description="Helical" evidence="1">
    <location>
        <begin position="13"/>
        <end position="39"/>
    </location>
</feature>
<dbReference type="Proteomes" id="UP001165366">
    <property type="component" value="Unassembled WGS sequence"/>
</dbReference>
<comment type="caution">
    <text evidence="3">The sequence shown here is derived from an EMBL/GenBank/DDBJ whole genome shotgun (WGS) entry which is preliminary data.</text>
</comment>
<keyword evidence="1" id="KW-1133">Transmembrane helix</keyword>
<dbReference type="Pfam" id="PF13399">
    <property type="entry name" value="LytR_C"/>
    <property type="match status" value="1"/>
</dbReference>
<protein>
    <submittedName>
        <fullName evidence="3">LytR C-terminal domain-containing protein</fullName>
    </submittedName>
</protein>
<organism evidence="3 4">
    <name type="scientific">Rhodohalobacter sulfatireducens</name>
    <dbReference type="NCBI Taxonomy" id="2911366"/>
    <lineage>
        <taxon>Bacteria</taxon>
        <taxon>Pseudomonadati</taxon>
        <taxon>Balneolota</taxon>
        <taxon>Balneolia</taxon>
        <taxon>Balneolales</taxon>
        <taxon>Balneolaceae</taxon>
        <taxon>Rhodohalobacter</taxon>
    </lineage>
</organism>
<name>A0ABS9KGE6_9BACT</name>
<feature type="domain" description="LytR/CpsA/Psr regulator C-terminal" evidence="2">
    <location>
        <begin position="58"/>
        <end position="146"/>
    </location>
</feature>
<reference evidence="3" key="1">
    <citation type="submission" date="2022-01" db="EMBL/GenBank/DDBJ databases">
        <authorList>
            <person name="Wang Y."/>
        </authorList>
    </citation>
    <scope>NUCLEOTIDE SEQUENCE</scope>
    <source>
        <strain evidence="3">WB101</strain>
    </source>
</reference>